<dbReference type="OMA" id="QLHEVAG"/>
<dbReference type="Proteomes" id="UP000594263">
    <property type="component" value="Unplaced"/>
</dbReference>
<name>A0A7N0TN05_KALFE</name>
<organism evidence="2 3">
    <name type="scientific">Kalanchoe fedtschenkoi</name>
    <name type="common">Lavender scallops</name>
    <name type="synonym">South American air plant</name>
    <dbReference type="NCBI Taxonomy" id="63787"/>
    <lineage>
        <taxon>Eukaryota</taxon>
        <taxon>Viridiplantae</taxon>
        <taxon>Streptophyta</taxon>
        <taxon>Embryophyta</taxon>
        <taxon>Tracheophyta</taxon>
        <taxon>Spermatophyta</taxon>
        <taxon>Magnoliopsida</taxon>
        <taxon>eudicotyledons</taxon>
        <taxon>Gunneridae</taxon>
        <taxon>Pentapetalae</taxon>
        <taxon>Saxifragales</taxon>
        <taxon>Crassulaceae</taxon>
        <taxon>Kalanchoe</taxon>
    </lineage>
</organism>
<dbReference type="AlphaFoldDB" id="A0A7N0TN05"/>
<evidence type="ECO:0000313" key="2">
    <source>
        <dbReference type="EnsemblPlants" id="Kaladp0040s0242.1.v1.1.CDS.1"/>
    </source>
</evidence>
<dbReference type="Gramene" id="Kaladp0040s0242.1.v1.1">
    <property type="protein sequence ID" value="Kaladp0040s0242.1.v1.1.CDS.1"/>
    <property type="gene ID" value="Kaladp0040s0242.v1.1"/>
</dbReference>
<keyword evidence="3" id="KW-1185">Reference proteome</keyword>
<evidence type="ECO:0000313" key="3">
    <source>
        <dbReference type="Proteomes" id="UP000594263"/>
    </source>
</evidence>
<sequence length="243" mass="25833">MVEADVERDCSLSAVLSLVLTPQLIHRLPQQLHEVAGAVRAPHLLVQLRHEPTTQPLAVVQEPRRHVVPLVPPLPLPRPHPVRRRVPAPEPDEVRHALHQPPRRTPAPVPLPHVRRLVEQHARDLSPHVAGVSRDVVGADVDLVIDGVGHAWHGVDEEGDGVDGLPVGWSGLVEGAPDEVGGGVECLGGVLCADFVGEPGAAGRGGGVVGHGVGDLCPNLVRQQESGHGQEEEHDEAELVHGD</sequence>
<dbReference type="EnsemblPlants" id="Kaladp0040s0242.1.v1.1">
    <property type="protein sequence ID" value="Kaladp0040s0242.1.v1.1.CDS.1"/>
    <property type="gene ID" value="Kaladp0040s0242.v1.1"/>
</dbReference>
<reference evidence="2" key="1">
    <citation type="submission" date="2021-01" db="UniProtKB">
        <authorList>
            <consortium name="EnsemblPlants"/>
        </authorList>
    </citation>
    <scope>IDENTIFICATION</scope>
</reference>
<evidence type="ECO:0000256" key="1">
    <source>
        <dbReference type="SAM" id="MobiDB-lite"/>
    </source>
</evidence>
<accession>A0A7N0TN05</accession>
<protein>
    <submittedName>
        <fullName evidence="2">Uncharacterized protein</fullName>
    </submittedName>
</protein>
<feature type="region of interest" description="Disordered" evidence="1">
    <location>
        <begin position="222"/>
        <end position="243"/>
    </location>
</feature>
<proteinExistence type="predicted"/>